<proteinExistence type="predicted"/>
<keyword evidence="3" id="KW-1185">Reference proteome</keyword>
<keyword evidence="1" id="KW-1133">Transmembrane helix</keyword>
<sequence length="129" mass="13742">MSAGQNQATSGQVTSAFFASQAAASEAVNRLTRAGFRDHEIEMNPVTGGRGVRLTVSAEGDRLGHAMRVLDDDALIRQDERDAARRAERWLPDLGQPGGMSEYVRDNPLLSVGLALLVGVAVGALARRV</sequence>
<protein>
    <submittedName>
        <fullName evidence="2">DUF883 C-terminal domain-containing protein</fullName>
    </submittedName>
</protein>
<gene>
    <name evidence="2" type="ORF">NK718_05795</name>
</gene>
<comment type="caution">
    <text evidence="2">The sequence shown here is derived from an EMBL/GenBank/DDBJ whole genome shotgun (WGS) entry which is preliminary data.</text>
</comment>
<evidence type="ECO:0000313" key="2">
    <source>
        <dbReference type="EMBL" id="MCP8938022.1"/>
    </source>
</evidence>
<dbReference type="EMBL" id="JANCLU010000004">
    <property type="protein sequence ID" value="MCP8938022.1"/>
    <property type="molecule type" value="Genomic_DNA"/>
</dbReference>
<dbReference type="Proteomes" id="UP001205890">
    <property type="component" value="Unassembled WGS sequence"/>
</dbReference>
<reference evidence="2 3" key="1">
    <citation type="submission" date="2022-07" db="EMBL/GenBank/DDBJ databases">
        <authorList>
            <person name="Li W.-J."/>
            <person name="Deng Q.-Q."/>
        </authorList>
    </citation>
    <scope>NUCLEOTIDE SEQUENCE [LARGE SCALE GENOMIC DNA]</scope>
    <source>
        <strain evidence="2 3">SYSU M60028</strain>
    </source>
</reference>
<evidence type="ECO:0000256" key="1">
    <source>
        <dbReference type="SAM" id="Phobius"/>
    </source>
</evidence>
<keyword evidence="1" id="KW-0472">Membrane</keyword>
<name>A0ABT1L957_9HYPH</name>
<dbReference type="RefSeq" id="WP_254739517.1">
    <property type="nucleotide sequence ID" value="NZ_JANCLU010000004.1"/>
</dbReference>
<keyword evidence="1" id="KW-0812">Transmembrane</keyword>
<feature type="transmembrane region" description="Helical" evidence="1">
    <location>
        <begin position="109"/>
        <end position="126"/>
    </location>
</feature>
<evidence type="ECO:0000313" key="3">
    <source>
        <dbReference type="Proteomes" id="UP001205890"/>
    </source>
</evidence>
<organism evidence="2 3">
    <name type="scientific">Alsobacter ponti</name>
    <dbReference type="NCBI Taxonomy" id="2962936"/>
    <lineage>
        <taxon>Bacteria</taxon>
        <taxon>Pseudomonadati</taxon>
        <taxon>Pseudomonadota</taxon>
        <taxon>Alphaproteobacteria</taxon>
        <taxon>Hyphomicrobiales</taxon>
        <taxon>Alsobacteraceae</taxon>
        <taxon>Alsobacter</taxon>
    </lineage>
</organism>
<accession>A0ABT1L957</accession>